<gene>
    <name evidence="1" type="ORF">L211DRAFT_825808</name>
</gene>
<dbReference type="AlphaFoldDB" id="A0A3N4LKP5"/>
<dbReference type="GO" id="GO:0006044">
    <property type="term" value="P:N-acetylglucosamine metabolic process"/>
    <property type="evidence" value="ECO:0007669"/>
    <property type="project" value="TreeGrafter"/>
</dbReference>
<name>A0A3N4LKP5_9PEZI</name>
<dbReference type="PANTHER" id="PTHR35020:SF2">
    <property type="entry name" value="N-ACETYLGLUCOSAMINE-INDUCED PROTEIN 1"/>
    <property type="match status" value="1"/>
</dbReference>
<dbReference type="PANTHER" id="PTHR35020">
    <property type="entry name" value="N-ACETYLGLUCOSAMINE-INDUCED PROTEIN 1"/>
    <property type="match status" value="1"/>
</dbReference>
<dbReference type="EMBL" id="ML121547">
    <property type="protein sequence ID" value="RPB23380.1"/>
    <property type="molecule type" value="Genomic_DNA"/>
</dbReference>
<dbReference type="FunCoup" id="A0A3N4LKP5">
    <property type="interactions" value="1"/>
</dbReference>
<evidence type="ECO:0000313" key="2">
    <source>
        <dbReference type="Proteomes" id="UP000267821"/>
    </source>
</evidence>
<proteinExistence type="predicted"/>
<dbReference type="STRING" id="1051890.A0A3N4LKP5"/>
<dbReference type="GO" id="GO:0005737">
    <property type="term" value="C:cytoplasm"/>
    <property type="evidence" value="ECO:0007669"/>
    <property type="project" value="TreeGrafter"/>
</dbReference>
<evidence type="ECO:0008006" key="3">
    <source>
        <dbReference type="Google" id="ProtNLM"/>
    </source>
</evidence>
<reference evidence="1 2" key="1">
    <citation type="journal article" date="2018" name="Nat. Ecol. Evol.">
        <title>Pezizomycetes genomes reveal the molecular basis of ectomycorrhizal truffle lifestyle.</title>
        <authorList>
            <person name="Murat C."/>
            <person name="Payen T."/>
            <person name="Noel B."/>
            <person name="Kuo A."/>
            <person name="Morin E."/>
            <person name="Chen J."/>
            <person name="Kohler A."/>
            <person name="Krizsan K."/>
            <person name="Balestrini R."/>
            <person name="Da Silva C."/>
            <person name="Montanini B."/>
            <person name="Hainaut M."/>
            <person name="Levati E."/>
            <person name="Barry K.W."/>
            <person name="Belfiori B."/>
            <person name="Cichocki N."/>
            <person name="Clum A."/>
            <person name="Dockter R.B."/>
            <person name="Fauchery L."/>
            <person name="Guy J."/>
            <person name="Iotti M."/>
            <person name="Le Tacon F."/>
            <person name="Lindquist E.A."/>
            <person name="Lipzen A."/>
            <person name="Malagnac F."/>
            <person name="Mello A."/>
            <person name="Molinier V."/>
            <person name="Miyauchi S."/>
            <person name="Poulain J."/>
            <person name="Riccioni C."/>
            <person name="Rubini A."/>
            <person name="Sitrit Y."/>
            <person name="Splivallo R."/>
            <person name="Traeger S."/>
            <person name="Wang M."/>
            <person name="Zifcakova L."/>
            <person name="Wipf D."/>
            <person name="Zambonelli A."/>
            <person name="Paolocci F."/>
            <person name="Nowrousian M."/>
            <person name="Ottonello S."/>
            <person name="Baldrian P."/>
            <person name="Spatafora J.W."/>
            <person name="Henrissat B."/>
            <person name="Nagy L.G."/>
            <person name="Aury J.M."/>
            <person name="Wincker P."/>
            <person name="Grigoriev I.V."/>
            <person name="Bonfante P."/>
            <person name="Martin F.M."/>
        </authorList>
    </citation>
    <scope>NUCLEOTIDE SEQUENCE [LARGE SCALE GENOMIC DNA]</scope>
    <source>
        <strain evidence="1 2">ATCC MYA-4762</strain>
    </source>
</reference>
<dbReference type="InterPro" id="IPR022036">
    <property type="entry name" value="DUF3605"/>
</dbReference>
<accession>A0A3N4LKP5</accession>
<evidence type="ECO:0000313" key="1">
    <source>
        <dbReference type="EMBL" id="RPB23380.1"/>
    </source>
</evidence>
<keyword evidence="2" id="KW-1185">Reference proteome</keyword>
<dbReference type="Proteomes" id="UP000267821">
    <property type="component" value="Unassembled WGS sequence"/>
</dbReference>
<dbReference type="Pfam" id="PF12239">
    <property type="entry name" value="DUF3605"/>
    <property type="match status" value="1"/>
</dbReference>
<dbReference type="OrthoDB" id="498286at2759"/>
<dbReference type="InParanoid" id="A0A3N4LKP5"/>
<protein>
    <recommendedName>
        <fullName evidence="3">N-acetylglucosamine-induced protein 1</fullName>
    </recommendedName>
</protein>
<sequence length="217" mass="25528">MPHPVFTPTEVALLTSTNYILSPKDHAQLSTPDDQFTRLSWEMVKEIIRENRLQELKRLPSDLRRYILWCETVRRDYDGGVMGYILRERLRWDNLGEEEVEKMRRNDVKILTNDWPYGLTPDIIHLVVWTKIPIPIAEDGDLTPDSRRRIDEFVDKVFSGAVGKENVVWFKNWRSLQSVPSVEHMHVLVRGATEEMLKEWVEGPWGTKGMETEKLRN</sequence>
<organism evidence="1 2">
    <name type="scientific">Terfezia boudieri ATCC MYA-4762</name>
    <dbReference type="NCBI Taxonomy" id="1051890"/>
    <lineage>
        <taxon>Eukaryota</taxon>
        <taxon>Fungi</taxon>
        <taxon>Dikarya</taxon>
        <taxon>Ascomycota</taxon>
        <taxon>Pezizomycotina</taxon>
        <taxon>Pezizomycetes</taxon>
        <taxon>Pezizales</taxon>
        <taxon>Pezizaceae</taxon>
        <taxon>Terfezia</taxon>
    </lineage>
</organism>